<feature type="transmembrane region" description="Helical" evidence="1">
    <location>
        <begin position="7"/>
        <end position="23"/>
    </location>
</feature>
<keyword evidence="1" id="KW-0812">Transmembrane</keyword>
<name>A0ABT8F8K8_9BACT</name>
<comment type="caution">
    <text evidence="2">The sequence shown here is derived from an EMBL/GenBank/DDBJ whole genome shotgun (WGS) entry which is preliminary data.</text>
</comment>
<dbReference type="RefSeq" id="WP_320004819.1">
    <property type="nucleotide sequence ID" value="NZ_JAUHJS010000006.1"/>
</dbReference>
<gene>
    <name evidence="2" type="ORF">QWY31_12270</name>
</gene>
<proteinExistence type="predicted"/>
<evidence type="ECO:0000313" key="3">
    <source>
        <dbReference type="Proteomes" id="UP001168552"/>
    </source>
</evidence>
<dbReference type="Proteomes" id="UP001168552">
    <property type="component" value="Unassembled WGS sequence"/>
</dbReference>
<keyword evidence="3" id="KW-1185">Reference proteome</keyword>
<feature type="transmembrane region" description="Helical" evidence="1">
    <location>
        <begin position="29"/>
        <end position="48"/>
    </location>
</feature>
<reference evidence="2" key="1">
    <citation type="submission" date="2023-06" db="EMBL/GenBank/DDBJ databases">
        <title>Cytophagales bacterium Strain LB-30, isolated from soil.</title>
        <authorList>
            <person name="Liu B."/>
        </authorList>
    </citation>
    <scope>NUCLEOTIDE SEQUENCE</scope>
    <source>
        <strain evidence="2">LB-30</strain>
    </source>
</reference>
<organism evidence="2 3">
    <name type="scientific">Shiella aurantiaca</name>
    <dbReference type="NCBI Taxonomy" id="3058365"/>
    <lineage>
        <taxon>Bacteria</taxon>
        <taxon>Pseudomonadati</taxon>
        <taxon>Bacteroidota</taxon>
        <taxon>Cytophagia</taxon>
        <taxon>Cytophagales</taxon>
        <taxon>Shiellaceae</taxon>
        <taxon>Shiella</taxon>
    </lineage>
</organism>
<sequence>MTRKQINILAWALLIGSLLGIALDNRPLIWAFMASYLVVFLIRLFGWYKKED</sequence>
<evidence type="ECO:0000256" key="1">
    <source>
        <dbReference type="SAM" id="Phobius"/>
    </source>
</evidence>
<protein>
    <submittedName>
        <fullName evidence="2">Uncharacterized protein</fullName>
    </submittedName>
</protein>
<keyword evidence="1" id="KW-1133">Transmembrane helix</keyword>
<evidence type="ECO:0000313" key="2">
    <source>
        <dbReference type="EMBL" id="MDN4166281.1"/>
    </source>
</evidence>
<accession>A0ABT8F8K8</accession>
<dbReference type="EMBL" id="JAUHJS010000006">
    <property type="protein sequence ID" value="MDN4166281.1"/>
    <property type="molecule type" value="Genomic_DNA"/>
</dbReference>
<keyword evidence="1" id="KW-0472">Membrane</keyword>